<dbReference type="EMBL" id="LSSN01000208">
    <property type="protein sequence ID" value="OMJ25193.1"/>
    <property type="molecule type" value="Genomic_DNA"/>
</dbReference>
<sequence>MMLYAHNISFGCKSLYPCIYAYITHYQLAPLVVNPDLMSRLFKLWLSNTSSLFGAEYRPRSTEYLFDTTPNLTSTSPSAPYTPPFPVNATLTSESLCTLNETLKSSVLHGTLIALSKLNGSLAGLLISMLGIADELSHDSFSSSHTLLPFKQLMLIFFNTVAFGDDPKVKYTSPLEYKLLTS</sequence>
<dbReference type="Proteomes" id="UP000187283">
    <property type="component" value="Unassembled WGS sequence"/>
</dbReference>
<organism evidence="1 2">
    <name type="scientific">Smittium culicis</name>
    <dbReference type="NCBI Taxonomy" id="133412"/>
    <lineage>
        <taxon>Eukaryota</taxon>
        <taxon>Fungi</taxon>
        <taxon>Fungi incertae sedis</taxon>
        <taxon>Zoopagomycota</taxon>
        <taxon>Kickxellomycotina</taxon>
        <taxon>Harpellomycetes</taxon>
        <taxon>Harpellales</taxon>
        <taxon>Legeriomycetaceae</taxon>
        <taxon>Smittium</taxon>
    </lineage>
</organism>
<name>A0A1R1YE83_9FUNG</name>
<accession>A0A1R1YE83</accession>
<comment type="caution">
    <text evidence="1">The sequence shown here is derived from an EMBL/GenBank/DDBJ whole genome shotgun (WGS) entry which is preliminary data.</text>
</comment>
<reference evidence="1 2" key="1">
    <citation type="submission" date="2017-01" db="EMBL/GenBank/DDBJ databases">
        <authorList>
            <person name="Mah S.A."/>
            <person name="Swanson W.J."/>
            <person name="Moy G.W."/>
            <person name="Vacquier V.D."/>
        </authorList>
    </citation>
    <scope>NUCLEOTIDE SEQUENCE [LARGE SCALE GENOMIC DNA]</scope>
    <source>
        <strain evidence="1 2">GSMNP</strain>
    </source>
</reference>
<keyword evidence="2" id="KW-1185">Reference proteome</keyword>
<evidence type="ECO:0000313" key="1">
    <source>
        <dbReference type="EMBL" id="OMJ25193.1"/>
    </source>
</evidence>
<protein>
    <submittedName>
        <fullName evidence="1">Uncharacterized protein</fullName>
    </submittedName>
</protein>
<dbReference type="AlphaFoldDB" id="A0A1R1YE83"/>
<gene>
    <name evidence="1" type="ORF">AYI70_g1062</name>
</gene>
<evidence type="ECO:0000313" key="2">
    <source>
        <dbReference type="Proteomes" id="UP000187283"/>
    </source>
</evidence>
<proteinExistence type="predicted"/>